<comment type="similarity">
    <text evidence="5">Belongs to the copper transporter (Ctr) (TC 1.A.56) family. SLC31A subfamily.</text>
</comment>
<feature type="transmembrane region" description="Helical" evidence="5">
    <location>
        <begin position="75"/>
        <end position="92"/>
    </location>
</feature>
<keyword evidence="2 5" id="KW-0812">Transmembrane</keyword>
<comment type="subcellular location">
    <subcellularLocation>
        <location evidence="1 5">Membrane</location>
        <topology evidence="1 5">Multi-pass membrane protein</topology>
    </subcellularLocation>
</comment>
<evidence type="ECO:0000256" key="3">
    <source>
        <dbReference type="ARBA" id="ARBA00022989"/>
    </source>
</evidence>
<sequence length="237" mass="26281">MNFAKRHGDMSMDMATSTMAMAMETASAAMDMAHAHETGSTESSSGMGMHMWFTAEFKDYPVIFRSLAASTKGEAFGIFILLFVIAFLARLLEFVRNYLEEVVWHNPQYSEFDNGVVNHSANLNPTQTQTQIGATRTSGDFSMDKTSGVNDEAHSQPTVTNTKTNVGTASRVVRDAIRLALCIIPDLFGYTLMLAAMTYTLTYFFAVVVGSGVGRFTSERLTERFRLKRKIPTRCVC</sequence>
<evidence type="ECO:0000256" key="2">
    <source>
        <dbReference type="ARBA" id="ARBA00022692"/>
    </source>
</evidence>
<dbReference type="PANTHER" id="PTHR12483:SF27">
    <property type="entry name" value="COPPER TRANSPORT PROTEIN CTR1"/>
    <property type="match status" value="1"/>
</dbReference>
<gene>
    <name evidence="6" type="ORF">LODBEIA_P42940</name>
</gene>
<dbReference type="EMBL" id="OZ022409">
    <property type="protein sequence ID" value="CAK9440194.1"/>
    <property type="molecule type" value="Genomic_DNA"/>
</dbReference>
<keyword evidence="4 5" id="KW-0472">Membrane</keyword>
<organism evidence="6 7">
    <name type="scientific">Lodderomyces beijingensis</name>
    <dbReference type="NCBI Taxonomy" id="1775926"/>
    <lineage>
        <taxon>Eukaryota</taxon>
        <taxon>Fungi</taxon>
        <taxon>Dikarya</taxon>
        <taxon>Ascomycota</taxon>
        <taxon>Saccharomycotina</taxon>
        <taxon>Pichiomycetes</taxon>
        <taxon>Debaryomycetaceae</taxon>
        <taxon>Candida/Lodderomyces clade</taxon>
        <taxon>Lodderomyces</taxon>
    </lineage>
</organism>
<dbReference type="PANTHER" id="PTHR12483">
    <property type="entry name" value="SOLUTE CARRIER FAMILY 31 COPPER TRANSPORTERS"/>
    <property type="match status" value="1"/>
</dbReference>
<dbReference type="GeneID" id="92209490"/>
<dbReference type="Pfam" id="PF04145">
    <property type="entry name" value="Ctr"/>
    <property type="match status" value="1"/>
</dbReference>
<proteinExistence type="inferred from homology"/>
<dbReference type="InterPro" id="IPR007274">
    <property type="entry name" value="Cop_transporter"/>
</dbReference>
<keyword evidence="5" id="KW-0187">Copper transport</keyword>
<dbReference type="RefSeq" id="XP_066831232.1">
    <property type="nucleotide sequence ID" value="XM_066974499.1"/>
</dbReference>
<keyword evidence="3 5" id="KW-1133">Transmembrane helix</keyword>
<feature type="transmembrane region" description="Helical" evidence="5">
    <location>
        <begin position="201"/>
        <end position="218"/>
    </location>
</feature>
<evidence type="ECO:0000313" key="6">
    <source>
        <dbReference type="EMBL" id="CAK9440194.1"/>
    </source>
</evidence>
<keyword evidence="5" id="KW-0813">Transport</keyword>
<keyword evidence="5" id="KW-0186">Copper</keyword>
<keyword evidence="7" id="KW-1185">Reference proteome</keyword>
<reference evidence="6 7" key="1">
    <citation type="submission" date="2024-03" db="EMBL/GenBank/DDBJ databases">
        <authorList>
            <person name="Brejova B."/>
        </authorList>
    </citation>
    <scope>NUCLEOTIDE SEQUENCE [LARGE SCALE GENOMIC DNA]</scope>
    <source>
        <strain evidence="6 7">CBS 14171</strain>
    </source>
</reference>
<accession>A0ABP0ZS85</accession>
<evidence type="ECO:0000256" key="5">
    <source>
        <dbReference type="RuleBase" id="RU367022"/>
    </source>
</evidence>
<protein>
    <recommendedName>
        <fullName evidence="5">Copper transport protein</fullName>
    </recommendedName>
</protein>
<evidence type="ECO:0000313" key="7">
    <source>
        <dbReference type="Proteomes" id="UP001497383"/>
    </source>
</evidence>
<dbReference type="Proteomes" id="UP001497383">
    <property type="component" value="Chromosome 5"/>
</dbReference>
<keyword evidence="5" id="KW-0406">Ion transport</keyword>
<evidence type="ECO:0000256" key="1">
    <source>
        <dbReference type="ARBA" id="ARBA00004141"/>
    </source>
</evidence>
<name>A0ABP0ZS85_9ASCO</name>
<evidence type="ECO:0000256" key="4">
    <source>
        <dbReference type="ARBA" id="ARBA00023136"/>
    </source>
</evidence>